<evidence type="ECO:0000313" key="4">
    <source>
        <dbReference type="Proteomes" id="UP000806528"/>
    </source>
</evidence>
<proteinExistence type="predicted"/>
<keyword evidence="1" id="KW-0472">Membrane</keyword>
<evidence type="ECO:0000256" key="2">
    <source>
        <dbReference type="SAM" id="SignalP"/>
    </source>
</evidence>
<keyword evidence="2" id="KW-0732">Signal</keyword>
<feature type="signal peptide" evidence="2">
    <location>
        <begin position="1"/>
        <end position="22"/>
    </location>
</feature>
<comment type="caution">
    <text evidence="3">The sequence shown here is derived from an EMBL/GenBank/DDBJ whole genome shotgun (WGS) entry which is preliminary data.</text>
</comment>
<keyword evidence="1" id="KW-0812">Transmembrane</keyword>
<feature type="chain" id="PRO_5045405136" evidence="2">
    <location>
        <begin position="23"/>
        <end position="76"/>
    </location>
</feature>
<accession>A0ABR9PEI1</accession>
<evidence type="ECO:0000313" key="3">
    <source>
        <dbReference type="EMBL" id="MBE3002243.1"/>
    </source>
</evidence>
<feature type="transmembrane region" description="Helical" evidence="1">
    <location>
        <begin position="33"/>
        <end position="50"/>
    </location>
</feature>
<dbReference type="Proteomes" id="UP000806528">
    <property type="component" value="Unassembled WGS sequence"/>
</dbReference>
<dbReference type="RefSeq" id="WP_193124829.1">
    <property type="nucleotide sequence ID" value="NZ_JADBGI010000038.1"/>
</dbReference>
<keyword evidence="4" id="KW-1185">Reference proteome</keyword>
<evidence type="ECO:0000256" key="1">
    <source>
        <dbReference type="SAM" id="Phobius"/>
    </source>
</evidence>
<gene>
    <name evidence="3" type="ORF">IDM40_26605</name>
</gene>
<organism evidence="3 4">
    <name type="scientific">Nocardiopsis coralli</name>
    <dbReference type="NCBI Taxonomy" id="2772213"/>
    <lineage>
        <taxon>Bacteria</taxon>
        <taxon>Bacillati</taxon>
        <taxon>Actinomycetota</taxon>
        <taxon>Actinomycetes</taxon>
        <taxon>Streptosporangiales</taxon>
        <taxon>Nocardiopsidaceae</taxon>
        <taxon>Nocardiopsis</taxon>
    </lineage>
</organism>
<name>A0ABR9PEI1_9ACTN</name>
<keyword evidence="1" id="KW-1133">Transmembrane helix</keyword>
<protein>
    <submittedName>
        <fullName evidence="3">Uncharacterized protein</fullName>
    </submittedName>
</protein>
<dbReference type="EMBL" id="JADBGI010000038">
    <property type="protein sequence ID" value="MBE3002243.1"/>
    <property type="molecule type" value="Genomic_DNA"/>
</dbReference>
<sequence>MFRFSFAVALASLALTTVSLVAATAVGGAAPLLWVLWPAWAVTALGAVVVHRMSLWAGAQEQAAHGNPEHVPRHRA</sequence>
<reference evidence="3 4" key="1">
    <citation type="submission" date="2020-09" db="EMBL/GenBank/DDBJ databases">
        <title>Diversity and distribution of actinomycetes associated with coral in the coast of Hainan.</title>
        <authorList>
            <person name="Li F."/>
        </authorList>
    </citation>
    <scope>NUCLEOTIDE SEQUENCE [LARGE SCALE GENOMIC DNA]</scope>
    <source>
        <strain evidence="3 4">HNM0947</strain>
    </source>
</reference>